<feature type="compositionally biased region" description="Low complexity" evidence="9">
    <location>
        <begin position="564"/>
        <end position="581"/>
    </location>
</feature>
<dbReference type="PROSITE" id="PS01359">
    <property type="entry name" value="ZF_PHD_1"/>
    <property type="match status" value="1"/>
</dbReference>
<accession>A0A8S1CEN6</accession>
<feature type="region of interest" description="Disordered" evidence="9">
    <location>
        <begin position="1"/>
        <end position="100"/>
    </location>
</feature>
<feature type="region of interest" description="Disordered" evidence="9">
    <location>
        <begin position="562"/>
        <end position="664"/>
    </location>
</feature>
<evidence type="ECO:0000256" key="5">
    <source>
        <dbReference type="ARBA" id="ARBA00022833"/>
    </source>
</evidence>
<evidence type="ECO:0000313" key="12">
    <source>
        <dbReference type="Proteomes" id="UP000494165"/>
    </source>
</evidence>
<dbReference type="SMART" id="SM00333">
    <property type="entry name" value="TUDOR"/>
    <property type="match status" value="1"/>
</dbReference>
<dbReference type="SUPFAM" id="SSF63748">
    <property type="entry name" value="Tudor/PWWP/MBT"/>
    <property type="match status" value="1"/>
</dbReference>
<dbReference type="InterPro" id="IPR002999">
    <property type="entry name" value="Tudor"/>
</dbReference>
<feature type="domain" description="C2H2-type" evidence="10">
    <location>
        <begin position="452"/>
        <end position="482"/>
    </location>
</feature>
<feature type="compositionally biased region" description="Basic and acidic residues" evidence="9">
    <location>
        <begin position="327"/>
        <end position="336"/>
    </location>
</feature>
<comment type="caution">
    <text evidence="11">The sequence shown here is derived from an EMBL/GenBank/DDBJ whole genome shotgun (WGS) entry which is preliminary data.</text>
</comment>
<proteinExistence type="predicted"/>
<keyword evidence="4 7" id="KW-0863">Zinc-finger</keyword>
<feature type="compositionally biased region" description="Basic and acidic residues" evidence="9">
    <location>
        <begin position="594"/>
        <end position="606"/>
    </location>
</feature>
<keyword evidence="5" id="KW-0862">Zinc</keyword>
<dbReference type="InterPro" id="IPR019786">
    <property type="entry name" value="Zinc_finger_PHD-type_CS"/>
</dbReference>
<feature type="compositionally biased region" description="Low complexity" evidence="9">
    <location>
        <begin position="513"/>
        <end position="525"/>
    </location>
</feature>
<dbReference type="GO" id="GO:0006357">
    <property type="term" value="P:regulation of transcription by RNA polymerase II"/>
    <property type="evidence" value="ECO:0007669"/>
    <property type="project" value="TreeGrafter"/>
</dbReference>
<dbReference type="GO" id="GO:0005634">
    <property type="term" value="C:nucleus"/>
    <property type="evidence" value="ECO:0007669"/>
    <property type="project" value="UniProtKB-SubCell"/>
</dbReference>
<evidence type="ECO:0000256" key="2">
    <source>
        <dbReference type="ARBA" id="ARBA00022723"/>
    </source>
</evidence>
<evidence type="ECO:0000256" key="6">
    <source>
        <dbReference type="ARBA" id="ARBA00023242"/>
    </source>
</evidence>
<dbReference type="Pfam" id="PF18104">
    <property type="entry name" value="Tudor_2"/>
    <property type="match status" value="1"/>
</dbReference>
<dbReference type="InterPro" id="IPR001965">
    <property type="entry name" value="Znf_PHD"/>
</dbReference>
<keyword evidence="3" id="KW-0677">Repeat</keyword>
<protein>
    <recommendedName>
        <fullName evidence="10">C2H2-type domain-containing protein</fullName>
    </recommendedName>
</protein>
<name>A0A8S1CEN6_9INSE</name>
<dbReference type="CDD" id="cd20104">
    <property type="entry name" value="MBT_PHF20L1-like"/>
    <property type="match status" value="1"/>
</dbReference>
<feature type="region of interest" description="Disordered" evidence="9">
    <location>
        <begin position="253"/>
        <end position="375"/>
    </location>
</feature>
<dbReference type="SUPFAM" id="SSF57903">
    <property type="entry name" value="FYVE/PHD zinc finger"/>
    <property type="match status" value="1"/>
</dbReference>
<feature type="coiled-coil region" evidence="8">
    <location>
        <begin position="933"/>
        <end position="960"/>
    </location>
</feature>
<dbReference type="InterPro" id="IPR016197">
    <property type="entry name" value="Chromo-like_dom_sf"/>
</dbReference>
<feature type="region of interest" description="Disordered" evidence="9">
    <location>
        <begin position="513"/>
        <end position="533"/>
    </location>
</feature>
<evidence type="ECO:0000256" key="3">
    <source>
        <dbReference type="ARBA" id="ARBA00022737"/>
    </source>
</evidence>
<dbReference type="EMBL" id="CADEPI010000026">
    <property type="protein sequence ID" value="CAB3366649.1"/>
    <property type="molecule type" value="Genomic_DNA"/>
</dbReference>
<dbReference type="InterPro" id="IPR040477">
    <property type="entry name" value="KDM4-like_Tudor"/>
</dbReference>
<dbReference type="InterPro" id="IPR011011">
    <property type="entry name" value="Znf_FYVE_PHD"/>
</dbReference>
<dbReference type="InterPro" id="IPR013087">
    <property type="entry name" value="Znf_C2H2_type"/>
</dbReference>
<comment type="subcellular location">
    <subcellularLocation>
        <location evidence="1">Nucleus</location>
    </subcellularLocation>
</comment>
<gene>
    <name evidence="11" type="ORF">CLODIP_2_CD15987</name>
</gene>
<dbReference type="AlphaFoldDB" id="A0A8S1CEN6"/>
<evidence type="ECO:0000256" key="8">
    <source>
        <dbReference type="SAM" id="Coils"/>
    </source>
</evidence>
<evidence type="ECO:0000256" key="9">
    <source>
        <dbReference type="SAM" id="MobiDB-lite"/>
    </source>
</evidence>
<reference evidence="11 12" key="1">
    <citation type="submission" date="2020-04" db="EMBL/GenBank/DDBJ databases">
        <authorList>
            <person name="Alioto T."/>
            <person name="Alioto T."/>
            <person name="Gomez Garrido J."/>
        </authorList>
    </citation>
    <scope>NUCLEOTIDE SEQUENCE [LARGE SCALE GENOMIC DNA]</scope>
</reference>
<evidence type="ECO:0000313" key="11">
    <source>
        <dbReference type="EMBL" id="CAB3366649.1"/>
    </source>
</evidence>
<feature type="compositionally biased region" description="Basic and acidic residues" evidence="9">
    <location>
        <begin position="358"/>
        <end position="373"/>
    </location>
</feature>
<dbReference type="SMART" id="SM00249">
    <property type="entry name" value="PHD"/>
    <property type="match status" value="1"/>
</dbReference>
<dbReference type="Proteomes" id="UP000494165">
    <property type="component" value="Unassembled WGS sequence"/>
</dbReference>
<keyword evidence="8" id="KW-0175">Coiled coil</keyword>
<feature type="compositionally biased region" description="Basic and acidic residues" evidence="9">
    <location>
        <begin position="26"/>
        <end position="40"/>
    </location>
</feature>
<feature type="region of interest" description="Disordered" evidence="9">
    <location>
        <begin position="179"/>
        <end position="207"/>
    </location>
</feature>
<dbReference type="SUPFAM" id="SSF54160">
    <property type="entry name" value="Chromo domain-like"/>
    <property type="match status" value="1"/>
</dbReference>
<dbReference type="PANTHER" id="PTHR15856:SF51">
    <property type="entry name" value="MBD-R2"/>
    <property type="match status" value="1"/>
</dbReference>
<dbReference type="CDD" id="cd20386">
    <property type="entry name" value="Tudor_PHF20-like"/>
    <property type="match status" value="1"/>
</dbReference>
<keyword evidence="2" id="KW-0479">Metal-binding</keyword>
<dbReference type="Gene3D" id="2.30.30.140">
    <property type="match status" value="2"/>
</dbReference>
<dbReference type="GO" id="GO:0008270">
    <property type="term" value="F:zinc ion binding"/>
    <property type="evidence" value="ECO:0007669"/>
    <property type="project" value="UniProtKB-KW"/>
</dbReference>
<dbReference type="Gene3D" id="3.30.40.10">
    <property type="entry name" value="Zinc/RING finger domain, C3HC4 (zinc finger)"/>
    <property type="match status" value="1"/>
</dbReference>
<dbReference type="PROSITE" id="PS00028">
    <property type="entry name" value="ZINC_FINGER_C2H2_1"/>
    <property type="match status" value="1"/>
</dbReference>
<evidence type="ECO:0000259" key="10">
    <source>
        <dbReference type="PROSITE" id="PS50157"/>
    </source>
</evidence>
<keyword evidence="6" id="KW-0539">Nucleus</keyword>
<dbReference type="OrthoDB" id="161570at2759"/>
<dbReference type="GO" id="GO:0044545">
    <property type="term" value="C:NSL complex"/>
    <property type="evidence" value="ECO:0007669"/>
    <property type="project" value="TreeGrafter"/>
</dbReference>
<organism evidence="11 12">
    <name type="scientific">Cloeon dipterum</name>
    <dbReference type="NCBI Taxonomy" id="197152"/>
    <lineage>
        <taxon>Eukaryota</taxon>
        <taxon>Metazoa</taxon>
        <taxon>Ecdysozoa</taxon>
        <taxon>Arthropoda</taxon>
        <taxon>Hexapoda</taxon>
        <taxon>Insecta</taxon>
        <taxon>Pterygota</taxon>
        <taxon>Palaeoptera</taxon>
        <taxon>Ephemeroptera</taxon>
        <taxon>Pisciforma</taxon>
        <taxon>Baetidae</taxon>
        <taxon>Cloeon</taxon>
    </lineage>
</organism>
<feature type="compositionally biased region" description="Acidic residues" evidence="9">
    <location>
        <begin position="79"/>
        <end position="93"/>
    </location>
</feature>
<dbReference type="PANTHER" id="PTHR15856">
    <property type="entry name" value="PHD FINGER PROTEIN 20-RELATED"/>
    <property type="match status" value="1"/>
</dbReference>
<keyword evidence="12" id="KW-1185">Reference proteome</keyword>
<dbReference type="InterPro" id="IPR043449">
    <property type="entry name" value="PHF20-like"/>
</dbReference>
<feature type="compositionally biased region" description="Basic and acidic residues" evidence="9">
    <location>
        <begin position="51"/>
        <end position="68"/>
    </location>
</feature>
<dbReference type="InterPro" id="IPR013083">
    <property type="entry name" value="Znf_RING/FYVE/PHD"/>
</dbReference>
<evidence type="ECO:0000256" key="1">
    <source>
        <dbReference type="ARBA" id="ARBA00004123"/>
    </source>
</evidence>
<evidence type="ECO:0000256" key="4">
    <source>
        <dbReference type="ARBA" id="ARBA00022771"/>
    </source>
</evidence>
<evidence type="ECO:0000256" key="7">
    <source>
        <dbReference type="PROSITE-ProRule" id="PRU00042"/>
    </source>
</evidence>
<dbReference type="Pfam" id="PF20826">
    <property type="entry name" value="PHD_5"/>
    <property type="match status" value="1"/>
</dbReference>
<dbReference type="PROSITE" id="PS50157">
    <property type="entry name" value="ZINC_FINGER_C2H2_2"/>
    <property type="match status" value="1"/>
</dbReference>
<sequence>MIFERTREKKRALSSSNSDFICPSMADDKKVTKSTDDTKSNKPRTKTPVLSEKKKEKSVCENNRDRKSISSPNGKAASDSEDEISLETPDGCEENSKNNNSKSLIEFTKGLRIEVKYLPTDSWYDAKVVDVEGTEVLIHYINWAVRHDEWISMDSNRIRALSENNKPPAVVAPVPMRKRGRTAPGVKNKAPSVAAEPPVMEKEEDSVSYTEGERVKAIWTDSRKYPAKIIGVLENDMYKVVFNDGVEKVLGKSKISKSKPTDISQYSPSAPLPAPQNQETPVGEDLESKESRRQRKRKLNVLELFRKKSCTPKSTPESPAPVPAKRLKIEAPEEPKLTSPTTSEAPVQKRGRGRPPRKSAEASELKDSIKEEPLDGDFSADIKSEFCSDTSVVGSTSVLLTKKEENSQPSVSESKKVPLAANPVNERQLETPEVQNEIIIGSLKIERDGDNLKCPKQGCGKLLRKETLIMMHIKHYHPELKEQMDVVPQVLDYAYARYINDLPSTASMIRNFTNPPASSAPSTPNVGPKKKPAKSLVKSVAETIKSEEPILTPIVPSLTPRIQLGKSSSKSTSKSGLKVKTMLPVRKPVSAKPLEAKEKAEPRKSLEMPVLKKALMTPPMNSSTPIKSTEGVVKEDKPKQSPLKRAASPPPKKSPRKSPRKDQLIEDGAMELVNCLCGYTEEDGLIIQCDLCFCWQHGACNNIEREEDVPEKFICHVCGDPPRERKSRKYSHDQDWLKKGILPRLPVLRLNEKNERSSLEKALKETQDLASAALSLSEVMHALKVQLNIAQKKDHPKLYLWSKEWNDVIKDEAKDSVEIKANPEPATIEAQQNNFVPVEPPKLENNLIETHPIVPFEPIPGTSGSQGPPVDDVDLHPALKLPLSELEIEHLASTMAESIPASELPMESSMRLAIKAPEPEAPIQPEKCRVMLVKHIQRLQDQLEARINELEERNLGLERRAPQIYGKDVSDARVKETLRMLRRDVGSVHKIGTYTMKDKL</sequence>